<evidence type="ECO:0000313" key="2">
    <source>
        <dbReference type="Proteomes" id="UP000266906"/>
    </source>
</evidence>
<gene>
    <name evidence="1" type="ORF">EDD38_5840</name>
</gene>
<reference evidence="1 2" key="1">
    <citation type="submission" date="2018-11" db="EMBL/GenBank/DDBJ databases">
        <title>Sequencing the genomes of 1000 actinobacteria strains.</title>
        <authorList>
            <person name="Klenk H.-P."/>
        </authorList>
    </citation>
    <scope>NUCLEOTIDE SEQUENCE [LARGE SCALE GENOMIC DNA]</scope>
    <source>
        <strain evidence="1 2">DSM 44781</strain>
    </source>
</reference>
<dbReference type="RefSeq" id="WP_123820466.1">
    <property type="nucleotide sequence ID" value="NZ_RKQG01000002.1"/>
</dbReference>
<evidence type="ECO:0000313" key="1">
    <source>
        <dbReference type="EMBL" id="RPE28700.1"/>
    </source>
</evidence>
<dbReference type="AlphaFoldDB" id="A0A3N4RP22"/>
<accession>A0A3N4RP22</accession>
<dbReference type="EMBL" id="RKQG01000002">
    <property type="protein sequence ID" value="RPE28700.1"/>
    <property type="molecule type" value="Genomic_DNA"/>
</dbReference>
<proteinExistence type="predicted"/>
<organism evidence="1 2">
    <name type="scientific">Kitasatospora cineracea</name>
    <dbReference type="NCBI Taxonomy" id="88074"/>
    <lineage>
        <taxon>Bacteria</taxon>
        <taxon>Bacillati</taxon>
        <taxon>Actinomycetota</taxon>
        <taxon>Actinomycetes</taxon>
        <taxon>Kitasatosporales</taxon>
        <taxon>Streptomycetaceae</taxon>
        <taxon>Kitasatospora</taxon>
    </lineage>
</organism>
<keyword evidence="2" id="KW-1185">Reference proteome</keyword>
<protein>
    <submittedName>
        <fullName evidence="1">Uncharacterized protein</fullName>
    </submittedName>
</protein>
<name>A0A3N4RP22_9ACTN</name>
<sequence length="458" mass="50348">MHPDWDLAHTHLDAPTAQLPAGLAATPDHWQQRLRRTPGGHLLRPDGNAMLTALATGRPMHLLHLTRSLDAIRTSGHLLASTGCLAAAVYGSPLTPMPGGALRPHNLGAHLLDTRPDLDSRRDSTPLVIQVSPGHPAPGAGLDYLRLGPVHLRAFDRHRHALTPAEDHQVTRSVTDRVRAAAPLLDLMLATATGRRHPDARPFLDQLAAAVPVMPYLGYLYFETTSEYLMLHSTSTATKNLAERGEMNNHLYKQLAFTAVDTMGTLFDIGRFRPGHQRLLDLIDAIEPGLSQHAAAFVRDRLCHRFTATALTPATDATAFTFTGTGTGTGTGTDDLRTAATPLLGQLLFREVRLLDRYPQLYHLFEQEKAAEAWTYWNRRRAALPYNATCGPKGEIGVNPADPHARITVWTAEQCARGLLHPTEQIPAVPAPRLAPWVFTPLRDRTDEELWNSRPVLA</sequence>
<comment type="caution">
    <text evidence="1">The sequence shown here is derived from an EMBL/GenBank/DDBJ whole genome shotgun (WGS) entry which is preliminary data.</text>
</comment>
<dbReference type="Proteomes" id="UP000266906">
    <property type="component" value="Unassembled WGS sequence"/>
</dbReference>